<evidence type="ECO:0000313" key="11">
    <source>
        <dbReference type="EMBL" id="OAU96101.1"/>
    </source>
</evidence>
<feature type="chain" id="PRO_5009002719" description="Outer-membrane lipoprotein carrier protein" evidence="10">
    <location>
        <begin position="36"/>
        <end position="222"/>
    </location>
</feature>
<evidence type="ECO:0000256" key="9">
    <source>
        <dbReference type="ARBA" id="ARBA00023186"/>
    </source>
</evidence>
<keyword evidence="9 10" id="KW-0143">Chaperone</keyword>
<dbReference type="GO" id="GO:0030288">
    <property type="term" value="C:outer membrane-bounded periplasmic space"/>
    <property type="evidence" value="ECO:0007669"/>
    <property type="project" value="TreeGrafter"/>
</dbReference>
<accession>A0A198UI83</accession>
<dbReference type="NCBIfam" id="TIGR00547">
    <property type="entry name" value="lolA"/>
    <property type="match status" value="1"/>
</dbReference>
<dbReference type="Gene3D" id="2.50.20.10">
    <property type="entry name" value="Lipoprotein localisation LolA/LolB/LppX"/>
    <property type="match status" value="1"/>
</dbReference>
<keyword evidence="12" id="KW-1185">Reference proteome</keyword>
<keyword evidence="6 10" id="KW-0732">Signal</keyword>
<dbReference type="Proteomes" id="UP000078228">
    <property type="component" value="Unassembled WGS sequence"/>
</dbReference>
<name>A0A198UI83_MORCA</name>
<evidence type="ECO:0000256" key="5">
    <source>
        <dbReference type="ARBA" id="ARBA00022448"/>
    </source>
</evidence>
<proteinExistence type="inferred from homology"/>
<comment type="subcellular location">
    <subcellularLocation>
        <location evidence="1 10">Periplasm</location>
    </subcellularLocation>
</comment>
<keyword evidence="8 10" id="KW-0653">Protein transport</keyword>
<evidence type="ECO:0000256" key="1">
    <source>
        <dbReference type="ARBA" id="ARBA00004418"/>
    </source>
</evidence>
<comment type="similarity">
    <text evidence="2 10">Belongs to the LolA family.</text>
</comment>
<protein>
    <recommendedName>
        <fullName evidence="4 10">Outer-membrane lipoprotein carrier protein</fullName>
    </recommendedName>
</protein>
<dbReference type="HAMAP" id="MF_00240">
    <property type="entry name" value="LolA"/>
    <property type="match status" value="1"/>
</dbReference>
<dbReference type="PANTHER" id="PTHR35869:SF1">
    <property type="entry name" value="OUTER-MEMBRANE LIPOPROTEIN CARRIER PROTEIN"/>
    <property type="match status" value="1"/>
</dbReference>
<keyword evidence="11" id="KW-0449">Lipoprotein</keyword>
<dbReference type="EMBL" id="LXHC01000020">
    <property type="protein sequence ID" value="OAU96101.1"/>
    <property type="molecule type" value="Genomic_DNA"/>
</dbReference>
<dbReference type="CDD" id="cd16325">
    <property type="entry name" value="LolA"/>
    <property type="match status" value="1"/>
</dbReference>
<comment type="subunit">
    <text evidence="3 10">Monomer.</text>
</comment>
<evidence type="ECO:0000256" key="8">
    <source>
        <dbReference type="ARBA" id="ARBA00022927"/>
    </source>
</evidence>
<dbReference type="RefSeq" id="WP_064611176.1">
    <property type="nucleotide sequence ID" value="NZ_LXHB01000085.1"/>
</dbReference>
<evidence type="ECO:0000256" key="2">
    <source>
        <dbReference type="ARBA" id="ARBA00007615"/>
    </source>
</evidence>
<evidence type="ECO:0000256" key="3">
    <source>
        <dbReference type="ARBA" id="ARBA00011245"/>
    </source>
</evidence>
<dbReference type="PATRIC" id="fig|480.237.peg.2131"/>
<gene>
    <name evidence="10" type="primary">lolA</name>
    <name evidence="11" type="ORF">AO384_1138</name>
</gene>
<keyword evidence="5 10" id="KW-0813">Transport</keyword>
<dbReference type="Pfam" id="PF03548">
    <property type="entry name" value="LolA"/>
    <property type="match status" value="1"/>
</dbReference>
<reference evidence="11 12" key="1">
    <citation type="journal article" date="2016" name="Genome Biol. Evol.">
        <title>Comparative Genomic Analyses of the Moraxella catarrhalis Serosensitive and Seroresistant Lineages Demonstrate Their Independent Evolution.</title>
        <authorList>
            <person name="Earl J.P."/>
            <person name="de Vries S.P."/>
            <person name="Ahmed A."/>
            <person name="Powell E."/>
            <person name="Schultz M.P."/>
            <person name="Hermans P.W."/>
            <person name="Hill D.J."/>
            <person name="Zhou Z."/>
            <person name="Constantinidou C.I."/>
            <person name="Hu F.Z."/>
            <person name="Bootsma H.J."/>
            <person name="Ehrlich G.D."/>
        </authorList>
    </citation>
    <scope>NUCLEOTIDE SEQUENCE [LARGE SCALE GENOMIC DNA]</scope>
    <source>
        <strain evidence="11 12">Z7542</strain>
    </source>
</reference>
<dbReference type="GO" id="GO:0042953">
    <property type="term" value="P:lipoprotein transport"/>
    <property type="evidence" value="ECO:0007669"/>
    <property type="project" value="InterPro"/>
</dbReference>
<keyword evidence="7 10" id="KW-0574">Periplasm</keyword>
<evidence type="ECO:0000313" key="12">
    <source>
        <dbReference type="Proteomes" id="UP000078228"/>
    </source>
</evidence>
<comment type="function">
    <text evidence="10">Participates in the translocation of lipoproteins from the inner membrane to the outer membrane. Only forms a complex with a lipoprotein if the residue after the N-terminal Cys is not an aspartate (The Asp acts as a targeting signal to indicate that the lipoprotein should stay in the inner membrane).</text>
</comment>
<sequence precursor="true">MTTSTIKAMAIKALIAAATVTAATAPMALATTAHAAAASQQTAAKNLNNQLVGIRSMTANFSQTTKAGNKTTNFTGSMSVQRQNQFRWETKSPAEQLIVANGNTMWIYEEDLQQATRQSVGSQIGKSPALLLSGDPSQIDRHFNVSQPDANNNYFILTPKSSNANFGSLSLSFNGGRPVMMVLQDSTGQTTTIRFSNISLNKKLAAAQFNFTPPNGVDVISQ</sequence>
<evidence type="ECO:0000256" key="4">
    <source>
        <dbReference type="ARBA" id="ARBA00014035"/>
    </source>
</evidence>
<dbReference type="AlphaFoldDB" id="A0A198UI83"/>
<organism evidence="11 12">
    <name type="scientific">Moraxella catarrhalis</name>
    <name type="common">Branhamella catarrhalis</name>
    <dbReference type="NCBI Taxonomy" id="480"/>
    <lineage>
        <taxon>Bacteria</taxon>
        <taxon>Pseudomonadati</taxon>
        <taxon>Pseudomonadota</taxon>
        <taxon>Gammaproteobacteria</taxon>
        <taxon>Moraxellales</taxon>
        <taxon>Moraxellaceae</taxon>
        <taxon>Moraxella</taxon>
    </lineage>
</organism>
<dbReference type="InterPro" id="IPR018323">
    <property type="entry name" value="OM_lipoprot_carrier_LolA_Pbac"/>
</dbReference>
<comment type="caution">
    <text evidence="11">The sequence shown here is derived from an EMBL/GenBank/DDBJ whole genome shotgun (WGS) entry which is preliminary data.</text>
</comment>
<dbReference type="PANTHER" id="PTHR35869">
    <property type="entry name" value="OUTER-MEMBRANE LIPOPROTEIN CARRIER PROTEIN"/>
    <property type="match status" value="1"/>
</dbReference>
<dbReference type="SUPFAM" id="SSF89392">
    <property type="entry name" value="Prokaryotic lipoproteins and lipoprotein localization factors"/>
    <property type="match status" value="1"/>
</dbReference>
<evidence type="ECO:0000256" key="10">
    <source>
        <dbReference type="HAMAP-Rule" id="MF_00240"/>
    </source>
</evidence>
<feature type="signal peptide" evidence="10">
    <location>
        <begin position="1"/>
        <end position="35"/>
    </location>
</feature>
<evidence type="ECO:0000256" key="6">
    <source>
        <dbReference type="ARBA" id="ARBA00022729"/>
    </source>
</evidence>
<dbReference type="InterPro" id="IPR029046">
    <property type="entry name" value="LolA/LolB/LppX"/>
</dbReference>
<dbReference type="InterPro" id="IPR004564">
    <property type="entry name" value="OM_lipoprot_carrier_LolA-like"/>
</dbReference>
<dbReference type="GO" id="GO:0044874">
    <property type="term" value="P:lipoprotein localization to outer membrane"/>
    <property type="evidence" value="ECO:0007669"/>
    <property type="project" value="UniProtKB-UniRule"/>
</dbReference>
<evidence type="ECO:0000256" key="7">
    <source>
        <dbReference type="ARBA" id="ARBA00022764"/>
    </source>
</evidence>